<accession>A0A4U8PZL8</accession>
<comment type="caution">
    <text evidence="2">The sequence shown here is derived from an EMBL/GenBank/DDBJ whole genome shotgun (WGS) entry which is preliminary data.</text>
</comment>
<proteinExistence type="predicted"/>
<feature type="domain" description="Glycoside hydrolase 123 catalytic" evidence="1">
    <location>
        <begin position="169"/>
        <end position="499"/>
    </location>
</feature>
<gene>
    <name evidence="2" type="ORF">DSM106044_05197</name>
</gene>
<dbReference type="InterPro" id="IPR025150">
    <property type="entry name" value="GH123_cat"/>
</dbReference>
<organism evidence="2 3">
    <name type="scientific">Robinsoniella peoriensis</name>
    <dbReference type="NCBI Taxonomy" id="180332"/>
    <lineage>
        <taxon>Bacteria</taxon>
        <taxon>Bacillati</taxon>
        <taxon>Bacillota</taxon>
        <taxon>Clostridia</taxon>
        <taxon>Lachnospirales</taxon>
        <taxon>Lachnospiraceae</taxon>
        <taxon>Robinsoniella</taxon>
    </lineage>
</organism>
<evidence type="ECO:0000313" key="3">
    <source>
        <dbReference type="Proteomes" id="UP000306509"/>
    </source>
</evidence>
<dbReference type="STRING" id="180332.GCA_000797495_02302"/>
<evidence type="ECO:0000259" key="1">
    <source>
        <dbReference type="Pfam" id="PF13320"/>
    </source>
</evidence>
<evidence type="ECO:0000313" key="2">
    <source>
        <dbReference type="EMBL" id="TLC97834.1"/>
    </source>
</evidence>
<dbReference type="Proteomes" id="UP000306509">
    <property type="component" value="Unassembled WGS sequence"/>
</dbReference>
<name>A0A4U8PZL8_9FIRM</name>
<sequence>MDYKFKLISSLNKVFPGVEPGEELEGITLSGFWGETISLQCAYRADSLYTGYGRLVVNGSLKDAVRIREVKLMPSVLPCNGECDGHYLSKEPGLYPDLISSISPERITYIPRQWHALWIDLEAEEGMEGKQDLILQFYNEEQILVGEVRTEICIYPIHLKPQTCFHTEWFHCDCLADYYQVEPWSVPHWEIMRNFITLYGKRGMNMILAPAFTPPLDTAIGEERTTVQLVDVKVMGGKYIFSFEKLYAFFQMCMECGVKYFEIAHLFTQWGAKSAPKVMAEKDGTLVRIFGWETDSQSFAYQEFLGQFLDALVLRLDEWNLRGRVFFHLSDEPEEKDLEMYRKVRESVSAHLKGYPIMDAVSRYAFYESGVVDKPVPAVDHLEPFLKHQVPGLWTYYCTAQGKDVTNRFFAMPSGRTRILGVQMYQYGLEGFLHWGFNFYNSQYSLSHINPFQVTDAGAAFPSGDAFLVYPGEDGCPEESLRLMALSQAMQDIRAFQMLEELTSREYVMDLIRMAAEEPITLVSYPYSSQFFQKLREIVNKEIADRKF</sequence>
<dbReference type="Pfam" id="PF13320">
    <property type="entry name" value="GH123_cat"/>
    <property type="match status" value="1"/>
</dbReference>
<dbReference type="AlphaFoldDB" id="A0A4U8PZL8"/>
<keyword evidence="3" id="KW-1185">Reference proteome</keyword>
<reference evidence="2 3" key="1">
    <citation type="journal article" date="2019" name="Anaerobe">
        <title>Detection of Robinsoniella peoriensis in multiple bone samples of a trauma patient.</title>
        <authorList>
            <person name="Schrottner P."/>
            <person name="Hartwich K."/>
            <person name="Bunk B."/>
            <person name="Schober I."/>
            <person name="Helbig S."/>
            <person name="Rudolph W.W."/>
            <person name="Gunzer F."/>
        </authorList>
    </citation>
    <scope>NUCLEOTIDE SEQUENCE [LARGE SCALE GENOMIC DNA]</scope>
    <source>
        <strain evidence="2 3">DSM 106044</strain>
    </source>
</reference>
<dbReference type="RefSeq" id="WP_161597460.1">
    <property type="nucleotide sequence ID" value="NZ_QGQD01000107.1"/>
</dbReference>
<protein>
    <recommendedName>
        <fullName evidence="1">Glycoside hydrolase 123 catalytic domain-containing protein</fullName>
    </recommendedName>
</protein>
<dbReference type="EMBL" id="QGQD01000107">
    <property type="protein sequence ID" value="TLC97834.1"/>
    <property type="molecule type" value="Genomic_DNA"/>
</dbReference>